<feature type="compositionally biased region" description="Polar residues" evidence="1">
    <location>
        <begin position="18"/>
        <end position="32"/>
    </location>
</feature>
<evidence type="ECO:0000256" key="1">
    <source>
        <dbReference type="SAM" id="MobiDB-lite"/>
    </source>
</evidence>
<reference evidence="2 3" key="1">
    <citation type="submission" date="2020-02" db="EMBL/GenBank/DDBJ databases">
        <title>Draft genome sequence of Haematococcus lacustris strain NIES-144.</title>
        <authorList>
            <person name="Morimoto D."/>
            <person name="Nakagawa S."/>
            <person name="Yoshida T."/>
            <person name="Sawayama S."/>
        </authorList>
    </citation>
    <scope>NUCLEOTIDE SEQUENCE [LARGE SCALE GENOMIC DNA]</scope>
    <source>
        <strain evidence="2 3">NIES-144</strain>
    </source>
</reference>
<sequence length="74" mass="8232">MQGRSTEPQDLPGAPFSHTVSRGTRRTISPYLSSKRRQHESKMTWACEEQLRLTCDSMRTSMAFSGACPISLAA</sequence>
<comment type="caution">
    <text evidence="2">The sequence shown here is derived from an EMBL/GenBank/DDBJ whole genome shotgun (WGS) entry which is preliminary data.</text>
</comment>
<name>A0A6A0AIX6_HAELA</name>
<dbReference type="EMBL" id="BLLF01007286">
    <property type="protein sequence ID" value="GFH32880.1"/>
    <property type="molecule type" value="Genomic_DNA"/>
</dbReference>
<feature type="region of interest" description="Disordered" evidence="1">
    <location>
        <begin position="1"/>
        <end position="35"/>
    </location>
</feature>
<evidence type="ECO:0000313" key="3">
    <source>
        <dbReference type="Proteomes" id="UP000485058"/>
    </source>
</evidence>
<evidence type="ECO:0000313" key="2">
    <source>
        <dbReference type="EMBL" id="GFH32880.1"/>
    </source>
</evidence>
<keyword evidence="3" id="KW-1185">Reference proteome</keyword>
<proteinExistence type="predicted"/>
<protein>
    <submittedName>
        <fullName evidence="2">Uncharacterized protein</fullName>
    </submittedName>
</protein>
<dbReference type="Proteomes" id="UP000485058">
    <property type="component" value="Unassembled WGS sequence"/>
</dbReference>
<dbReference type="AlphaFoldDB" id="A0A6A0AIX6"/>
<gene>
    <name evidence="2" type="ORF">HaLaN_32170</name>
</gene>
<organism evidence="2 3">
    <name type="scientific">Haematococcus lacustris</name>
    <name type="common">Green alga</name>
    <name type="synonym">Haematococcus pluvialis</name>
    <dbReference type="NCBI Taxonomy" id="44745"/>
    <lineage>
        <taxon>Eukaryota</taxon>
        <taxon>Viridiplantae</taxon>
        <taxon>Chlorophyta</taxon>
        <taxon>core chlorophytes</taxon>
        <taxon>Chlorophyceae</taxon>
        <taxon>CS clade</taxon>
        <taxon>Chlamydomonadales</taxon>
        <taxon>Haematococcaceae</taxon>
        <taxon>Haematococcus</taxon>
    </lineage>
</organism>
<accession>A0A6A0AIX6</accession>